<evidence type="ECO:0000313" key="6">
    <source>
        <dbReference type="EMBL" id="KAL3497712.1"/>
    </source>
</evidence>
<evidence type="ECO:0000256" key="3">
    <source>
        <dbReference type="ARBA" id="ARBA00022589"/>
    </source>
</evidence>
<dbReference type="InterPro" id="IPR023213">
    <property type="entry name" value="CAT-like_dom_sf"/>
</dbReference>
<evidence type="ECO:0000256" key="5">
    <source>
        <dbReference type="ARBA" id="ARBA00023315"/>
    </source>
</evidence>
<evidence type="ECO:0000313" key="7">
    <source>
        <dbReference type="Proteomes" id="UP001630127"/>
    </source>
</evidence>
<organism evidence="6 7">
    <name type="scientific">Cinchona calisaya</name>
    <dbReference type="NCBI Taxonomy" id="153742"/>
    <lineage>
        <taxon>Eukaryota</taxon>
        <taxon>Viridiplantae</taxon>
        <taxon>Streptophyta</taxon>
        <taxon>Embryophyta</taxon>
        <taxon>Tracheophyta</taxon>
        <taxon>Spermatophyta</taxon>
        <taxon>Magnoliopsida</taxon>
        <taxon>eudicotyledons</taxon>
        <taxon>Gunneridae</taxon>
        <taxon>Pentapetalae</taxon>
        <taxon>asterids</taxon>
        <taxon>lamiids</taxon>
        <taxon>Gentianales</taxon>
        <taxon>Rubiaceae</taxon>
        <taxon>Cinchonoideae</taxon>
        <taxon>Cinchoneae</taxon>
        <taxon>Cinchona</taxon>
    </lineage>
</organism>
<keyword evidence="5" id="KW-0012">Acyltransferase</keyword>
<reference evidence="6 7" key="1">
    <citation type="submission" date="2024-11" db="EMBL/GenBank/DDBJ databases">
        <title>A near-complete genome assembly of Cinchona calisaya.</title>
        <authorList>
            <person name="Lian D.C."/>
            <person name="Zhao X.W."/>
            <person name="Wei L."/>
        </authorList>
    </citation>
    <scope>NUCLEOTIDE SEQUENCE [LARGE SCALE GENOMIC DNA]</scope>
    <source>
        <tissue evidence="6">Nenye</tissue>
    </source>
</reference>
<dbReference type="PANTHER" id="PTHR31623:SF118">
    <property type="entry name" value="BAHD ACYLTRANSFERASE"/>
    <property type="match status" value="1"/>
</dbReference>
<dbReference type="GO" id="GO:0009820">
    <property type="term" value="P:alkaloid metabolic process"/>
    <property type="evidence" value="ECO:0007669"/>
    <property type="project" value="UniProtKB-KW"/>
</dbReference>
<dbReference type="GO" id="GO:0016746">
    <property type="term" value="F:acyltransferase activity"/>
    <property type="evidence" value="ECO:0007669"/>
    <property type="project" value="UniProtKB-KW"/>
</dbReference>
<dbReference type="PANTHER" id="PTHR31623">
    <property type="entry name" value="F21J9.9"/>
    <property type="match status" value="1"/>
</dbReference>
<comment type="similarity">
    <text evidence="1">Belongs to the plant acyltransferase family.</text>
</comment>
<dbReference type="EMBL" id="JBJUIK010000017">
    <property type="protein sequence ID" value="KAL3497712.1"/>
    <property type="molecule type" value="Genomic_DNA"/>
</dbReference>
<gene>
    <name evidence="6" type="ORF">ACH5RR_040444</name>
</gene>
<keyword evidence="7" id="KW-1185">Reference proteome</keyword>
<dbReference type="Pfam" id="PF02458">
    <property type="entry name" value="Transferase"/>
    <property type="match status" value="1"/>
</dbReference>
<comment type="subunit">
    <text evidence="2">Monomer.</text>
</comment>
<dbReference type="Gene3D" id="3.30.559.10">
    <property type="entry name" value="Chloramphenicol acetyltransferase-like domain"/>
    <property type="match status" value="2"/>
</dbReference>
<name>A0ABD2XRU1_9GENT</name>
<dbReference type="AlphaFoldDB" id="A0ABD2XRU1"/>
<keyword evidence="4" id="KW-0808">Transferase</keyword>
<evidence type="ECO:0000256" key="4">
    <source>
        <dbReference type="ARBA" id="ARBA00022679"/>
    </source>
</evidence>
<evidence type="ECO:0000256" key="2">
    <source>
        <dbReference type="ARBA" id="ARBA00011245"/>
    </source>
</evidence>
<proteinExistence type="inferred from homology"/>
<accession>A0ABD2XRU1</accession>
<protein>
    <submittedName>
        <fullName evidence="6">Uncharacterized protein</fullName>
    </submittedName>
</protein>
<comment type="caution">
    <text evidence="6">The sequence shown here is derived from an EMBL/GenBank/DDBJ whole genome shotgun (WGS) entry which is preliminary data.</text>
</comment>
<dbReference type="Proteomes" id="UP001630127">
    <property type="component" value="Unassembled WGS sequence"/>
</dbReference>
<keyword evidence="3" id="KW-0017">Alkaloid metabolism</keyword>
<evidence type="ECO:0000256" key="1">
    <source>
        <dbReference type="ARBA" id="ARBA00009861"/>
    </source>
</evidence>
<sequence length="444" mass="49708">MANAKPQIISKTLIKPSSPTPKDLKTYKLSSLDQLSPHFYLPIVLFFQALDSEKHSGNINNDISSHFKKSLSETLTHYYPFAGRLSSKHHSIDCDDQGLDFYEARIDCKLNDILKKPDPETMDLFSPPGILFNESFQGSPFIIQVTNFSCGGIALSTCMLHKVTDACALFGFLNDWAATARGEKVSPMFLTQQVISSFSDQMTNFQEIKLEKNNVVTRRFSFDPSKLTELKAIITKDSGTLQINPSRVEVVTALIYKCAMVASKAKTGVSRPSMLIQAANLRPRVFPPLPENSIGNFSWFFSIMTNDENGKSVTKIVDALKKSAKGFSEKFGNELSANKCYSLICESIEGTRKVIRENKSEIEVYRCSSLCRYPFNQMNFGWGKPIWVGTSSSKMKNTFHLLDSLKPEGGIEALVTLEEDKMAIFEKDEEILRFALLNPTAVDD</sequence>